<dbReference type="EC" id="2.3.2.25" evidence="6"/>
<dbReference type="CDD" id="cd23808">
    <property type="entry name" value="UBCc_UBE2W"/>
    <property type="match status" value="1"/>
</dbReference>
<dbReference type="PROSITE" id="PS50127">
    <property type="entry name" value="UBC_2"/>
    <property type="match status" value="1"/>
</dbReference>
<evidence type="ECO:0000256" key="7">
    <source>
        <dbReference type="ARBA" id="ARBA00042168"/>
    </source>
</evidence>
<dbReference type="InterPro" id="IPR016135">
    <property type="entry name" value="UBQ-conjugating_enzyme/RWD"/>
</dbReference>
<evidence type="ECO:0000256" key="5">
    <source>
        <dbReference type="ARBA" id="ARBA00035805"/>
    </source>
</evidence>
<dbReference type="RefSeq" id="XP_001944563.1">
    <property type="nucleotide sequence ID" value="XM_001944528.5"/>
</dbReference>
<dbReference type="EC" id="2.3.2.23" evidence="2"/>
<evidence type="ECO:0000256" key="1">
    <source>
        <dbReference type="ARBA" id="ARBA00000485"/>
    </source>
</evidence>
<dbReference type="SUPFAM" id="SSF54495">
    <property type="entry name" value="UBC-like"/>
    <property type="match status" value="1"/>
</dbReference>
<keyword evidence="3" id="KW-0808">Transferase</keyword>
<reference evidence="10" key="1">
    <citation type="submission" date="2010-06" db="EMBL/GenBank/DDBJ databases">
        <authorList>
            <person name="Jiang H."/>
            <person name="Abraham K."/>
            <person name="Ali S."/>
            <person name="Alsbrooks S.L."/>
            <person name="Anim B.N."/>
            <person name="Anosike U.S."/>
            <person name="Attaway T."/>
            <person name="Bandaranaike D.P."/>
            <person name="Battles P.K."/>
            <person name="Bell S.N."/>
            <person name="Bell A.V."/>
            <person name="Beltran B."/>
            <person name="Bickham C."/>
            <person name="Bustamante Y."/>
            <person name="Caleb T."/>
            <person name="Canada A."/>
            <person name="Cardenas V."/>
            <person name="Carter K."/>
            <person name="Chacko J."/>
            <person name="Chandrabose M.N."/>
            <person name="Chavez D."/>
            <person name="Chavez A."/>
            <person name="Chen L."/>
            <person name="Chu H.-S."/>
            <person name="Claassen K.J."/>
            <person name="Cockrell R."/>
            <person name="Collins M."/>
            <person name="Cooper J.A."/>
            <person name="Cree A."/>
            <person name="Curry S.M."/>
            <person name="Da Y."/>
            <person name="Dao M.D."/>
            <person name="Das B."/>
            <person name="Davila M.-L."/>
            <person name="Davy-Carroll L."/>
            <person name="Denson S."/>
            <person name="Dinh H."/>
            <person name="Ebong V.E."/>
            <person name="Edwards J.R."/>
            <person name="Egan A."/>
            <person name="El-Daye J."/>
            <person name="Escobedo L."/>
            <person name="Fernandez S."/>
            <person name="Fernando P.R."/>
            <person name="Flagg N."/>
            <person name="Forbes L.D."/>
            <person name="Fowler R.G."/>
            <person name="Fu Q."/>
            <person name="Gabisi R.A."/>
            <person name="Ganer J."/>
            <person name="Garbino Pronczuk A."/>
            <person name="Garcia R.M."/>
            <person name="Garner T."/>
            <person name="Garrett T.E."/>
            <person name="Gonzalez D.A."/>
            <person name="Hamid H."/>
            <person name="Hawkins E.S."/>
            <person name="Hirani K."/>
            <person name="Hogues M.E."/>
            <person name="Hollins B."/>
            <person name="Hsiao C.-H."/>
            <person name="Jabil R."/>
            <person name="James M.L."/>
            <person name="Jhangiani S.N."/>
            <person name="Johnson B."/>
            <person name="Johnson Q."/>
            <person name="Joshi V."/>
            <person name="Kalu J.B."/>
            <person name="Kam C."/>
            <person name="Kashfia A."/>
            <person name="Keebler J."/>
            <person name="Kisamo H."/>
            <person name="Kovar C.L."/>
            <person name="Lago L.A."/>
            <person name="Lai C.-Y."/>
            <person name="Laidlaw J."/>
            <person name="Lara F."/>
            <person name="Le T.-K."/>
            <person name="Lee S.L."/>
            <person name="Legall F.H."/>
            <person name="Lemon S.J."/>
            <person name="Lewis L.R."/>
            <person name="Li B."/>
            <person name="Liu Y."/>
            <person name="Liu Y.-S."/>
            <person name="Lopez J."/>
            <person name="Lozado R.J."/>
            <person name="Lu J."/>
            <person name="Madu R.C."/>
            <person name="Maheshwari M."/>
            <person name="Maheshwari R."/>
            <person name="Malloy K."/>
            <person name="Martinez E."/>
            <person name="Mathew T."/>
            <person name="Mercado I.C."/>
            <person name="Mercado C."/>
            <person name="Meyer B."/>
            <person name="Montgomery K."/>
            <person name="Morgan M.B."/>
            <person name="Munidasa M."/>
            <person name="Nazareth L.V."/>
            <person name="Nelson J."/>
            <person name="Ng B.M."/>
            <person name="Nguyen N.B."/>
            <person name="Nguyen P.Q."/>
            <person name="Nguyen T."/>
            <person name="Obregon M."/>
            <person name="Okwuonu G.O."/>
            <person name="Onwere C.G."/>
            <person name="Orozco G."/>
            <person name="Parra A."/>
            <person name="Patel S."/>
            <person name="Patil S."/>
            <person name="Perez A."/>
            <person name="Perez Y."/>
            <person name="Pham C."/>
            <person name="Primus E.L."/>
            <person name="Pu L.-L."/>
            <person name="Puazo M."/>
            <person name="Qin X."/>
            <person name="Quiroz J.B."/>
            <person name="Reese J."/>
            <person name="Richards S."/>
            <person name="Rives C.M."/>
            <person name="Robberts R."/>
            <person name="Ruiz S.J."/>
            <person name="Ruiz M.J."/>
            <person name="Santibanez J."/>
            <person name="Schneider B.W."/>
            <person name="Sisson I."/>
            <person name="Smith M."/>
            <person name="Sodergren E."/>
            <person name="Song X.-Z."/>
            <person name="Song B.B."/>
            <person name="Summersgill H."/>
            <person name="Thelus R."/>
            <person name="Thornton R.D."/>
            <person name="Trejos Z.Y."/>
            <person name="Usmani K."/>
            <person name="Vattathil S."/>
            <person name="Villasana D."/>
            <person name="Walker D.L."/>
            <person name="Wang S."/>
            <person name="Wang K."/>
            <person name="White C.S."/>
            <person name="Williams A.C."/>
            <person name="Williamson J."/>
            <person name="Wilson K."/>
            <person name="Woghiren I.O."/>
            <person name="Woodworth J.R."/>
            <person name="Worley K.C."/>
            <person name="Wright R.A."/>
            <person name="Wu W."/>
            <person name="Young L."/>
            <person name="Zhang L."/>
            <person name="Zhang J."/>
            <person name="Zhu Y."/>
            <person name="Muzny D.M."/>
            <person name="Weinstock G."/>
            <person name="Gibbs R.A."/>
        </authorList>
    </citation>
    <scope>NUCLEOTIDE SEQUENCE [LARGE SCALE GENOMIC DNA]</scope>
    <source>
        <strain evidence="10">LSR1</strain>
    </source>
</reference>
<sequence length="154" mass="17927">MSTYPSEKRLLKELRFFVDEPPEGMCVDGEETEQNLKLWIVYMNGAEGTLFEGEKFKLQFKFDGTYPFEAPEVTFVGDNIPVHPHIYSNGHICLSILSDDWSPALTVQAICVSIISMLSSCKRKERPEDDRKYIRSLRDKDPTYTKWNFYNDKI</sequence>
<dbReference type="InterPro" id="IPR050113">
    <property type="entry name" value="Ub_conjugating_enzyme"/>
</dbReference>
<organism evidence="9 10">
    <name type="scientific">Acyrthosiphon pisum</name>
    <name type="common">Pea aphid</name>
    <dbReference type="NCBI Taxonomy" id="7029"/>
    <lineage>
        <taxon>Eukaryota</taxon>
        <taxon>Metazoa</taxon>
        <taxon>Ecdysozoa</taxon>
        <taxon>Arthropoda</taxon>
        <taxon>Hexapoda</taxon>
        <taxon>Insecta</taxon>
        <taxon>Pterygota</taxon>
        <taxon>Neoptera</taxon>
        <taxon>Paraneoptera</taxon>
        <taxon>Hemiptera</taxon>
        <taxon>Sternorrhyncha</taxon>
        <taxon>Aphidomorpha</taxon>
        <taxon>Aphidoidea</taxon>
        <taxon>Aphididae</taxon>
        <taxon>Macrosiphini</taxon>
        <taxon>Acyrthosiphon</taxon>
    </lineage>
</organism>
<accession>A0A8R1W168</accession>
<dbReference type="SMART" id="SM00212">
    <property type="entry name" value="UBCc"/>
    <property type="match status" value="1"/>
</dbReference>
<comment type="catalytic activity">
    <reaction evidence="5">
        <text>S-ubiquitinyl-[E1 ubiquitin-activating enzyme]-L-cysteine + [acceptor protein]-N-terminal-amino acid = [E1 ubiquitin-activating enzyme]-L-cysteine + N-terminal-ubiquitinyl-[acceptor protein].</text>
        <dbReference type="EC" id="2.3.2.25"/>
    </reaction>
</comment>
<evidence type="ECO:0000313" key="9">
    <source>
        <dbReference type="EnsemblMetazoa" id="XP_001944563.1"/>
    </source>
</evidence>
<dbReference type="AlphaFoldDB" id="A0A8R1W168"/>
<dbReference type="GO" id="GO:0061631">
    <property type="term" value="F:ubiquitin conjugating enzyme activity"/>
    <property type="evidence" value="ECO:0007669"/>
    <property type="project" value="UniProtKB-EC"/>
</dbReference>
<proteinExistence type="predicted"/>
<evidence type="ECO:0000256" key="2">
    <source>
        <dbReference type="ARBA" id="ARBA00012486"/>
    </source>
</evidence>
<dbReference type="FunFam" id="3.10.110.10:FF:000022">
    <property type="entry name" value="Ubiquitin-conjugating enzyme E2 W"/>
    <property type="match status" value="1"/>
</dbReference>
<protein>
    <recommendedName>
        <fullName evidence="7">N-terminal E2 ubiquitin-conjugating enzyme</fullName>
        <ecNumber evidence="2">2.3.2.23</ecNumber>
        <ecNumber evidence="6">2.3.2.25</ecNumber>
    </recommendedName>
</protein>
<dbReference type="GeneID" id="100167313"/>
<evidence type="ECO:0000259" key="8">
    <source>
        <dbReference type="PROSITE" id="PS50127"/>
    </source>
</evidence>
<evidence type="ECO:0000256" key="3">
    <source>
        <dbReference type="ARBA" id="ARBA00022679"/>
    </source>
</evidence>
<dbReference type="EnsemblMetazoa" id="XM_001944528.5">
    <property type="protein sequence ID" value="XP_001944563.1"/>
    <property type="gene ID" value="LOC100167313"/>
</dbReference>
<dbReference type="OMA" id="MLYENET"/>
<keyword evidence="4" id="KW-0833">Ubl conjugation pathway</keyword>
<dbReference type="Proteomes" id="UP000007819">
    <property type="component" value="Chromosome X"/>
</dbReference>
<dbReference type="Gene3D" id="3.10.110.10">
    <property type="entry name" value="Ubiquitin Conjugating Enzyme"/>
    <property type="match status" value="1"/>
</dbReference>
<dbReference type="Pfam" id="PF00179">
    <property type="entry name" value="UQ_con"/>
    <property type="match status" value="1"/>
</dbReference>
<evidence type="ECO:0000256" key="4">
    <source>
        <dbReference type="ARBA" id="ARBA00022786"/>
    </source>
</evidence>
<reference evidence="9" key="2">
    <citation type="submission" date="2022-06" db="UniProtKB">
        <authorList>
            <consortium name="EnsemblMetazoa"/>
        </authorList>
    </citation>
    <scope>IDENTIFICATION</scope>
</reference>
<dbReference type="GO" id="GO:0016567">
    <property type="term" value="P:protein ubiquitination"/>
    <property type="evidence" value="ECO:0007669"/>
    <property type="project" value="UniProtKB-ARBA"/>
</dbReference>
<evidence type="ECO:0000256" key="6">
    <source>
        <dbReference type="ARBA" id="ARBA00039075"/>
    </source>
</evidence>
<feature type="domain" description="UBC core" evidence="8">
    <location>
        <begin position="5"/>
        <end position="154"/>
    </location>
</feature>
<dbReference type="KEGG" id="api:100167313"/>
<dbReference type="InterPro" id="IPR000608">
    <property type="entry name" value="UBC"/>
</dbReference>
<name>A0A8R1W168_ACYPI</name>
<dbReference type="PANTHER" id="PTHR24067">
    <property type="entry name" value="UBIQUITIN-CONJUGATING ENZYME E2"/>
    <property type="match status" value="1"/>
</dbReference>
<comment type="catalytic activity">
    <reaction evidence="1">
        <text>S-ubiquitinyl-[E1 ubiquitin-activating enzyme]-L-cysteine + [E2 ubiquitin-conjugating enzyme]-L-cysteine = [E1 ubiquitin-activating enzyme]-L-cysteine + S-ubiquitinyl-[E2 ubiquitin-conjugating enzyme]-L-cysteine.</text>
        <dbReference type="EC" id="2.3.2.23"/>
    </reaction>
</comment>
<evidence type="ECO:0000313" key="10">
    <source>
        <dbReference type="Proteomes" id="UP000007819"/>
    </source>
</evidence>
<dbReference type="OrthoDB" id="406833at2759"/>
<keyword evidence="10" id="KW-1185">Reference proteome</keyword>